<comment type="caution">
    <text evidence="3">The sequence shown here is derived from an EMBL/GenBank/DDBJ whole genome shotgun (WGS) entry which is preliminary data.</text>
</comment>
<dbReference type="STRING" id="98765.A0A2R6NXW2"/>
<accession>A0A2R6NXW2</accession>
<feature type="compositionally biased region" description="Basic residues" evidence="1">
    <location>
        <begin position="1"/>
        <end position="17"/>
    </location>
</feature>
<dbReference type="InterPro" id="IPR019261">
    <property type="entry name" value="PARG_cat_microbial"/>
</dbReference>
<dbReference type="PANTHER" id="PTHR35596:SF1">
    <property type="entry name" value="MICROBIAL-TYPE PARG CATALYTIC DOMAIN-CONTAINING PROTEIN"/>
    <property type="match status" value="1"/>
</dbReference>
<evidence type="ECO:0000313" key="4">
    <source>
        <dbReference type="Proteomes" id="UP000186601"/>
    </source>
</evidence>
<name>A0A2R6NXW2_9APHY</name>
<feature type="compositionally biased region" description="Basic residues" evidence="1">
    <location>
        <begin position="34"/>
        <end position="49"/>
    </location>
</feature>
<dbReference type="AlphaFoldDB" id="A0A2R6NXW2"/>
<dbReference type="InterPro" id="IPR012664">
    <property type="entry name" value="CHP02452"/>
</dbReference>
<feature type="region of interest" description="Disordered" evidence="1">
    <location>
        <begin position="1"/>
        <end position="60"/>
    </location>
</feature>
<evidence type="ECO:0000259" key="2">
    <source>
        <dbReference type="Pfam" id="PF10021"/>
    </source>
</evidence>
<evidence type="ECO:0000256" key="1">
    <source>
        <dbReference type="SAM" id="MobiDB-lite"/>
    </source>
</evidence>
<dbReference type="Proteomes" id="UP000186601">
    <property type="component" value="Unassembled WGS sequence"/>
</dbReference>
<evidence type="ECO:0000313" key="3">
    <source>
        <dbReference type="EMBL" id="PSR79505.1"/>
    </source>
</evidence>
<dbReference type="NCBIfam" id="TIGR02452">
    <property type="entry name" value="TIGR02452 family protein"/>
    <property type="match status" value="1"/>
</dbReference>
<feature type="domain" description="Microbial-type PARG catalytic" evidence="2">
    <location>
        <begin position="134"/>
        <end position="282"/>
    </location>
</feature>
<dbReference type="EMBL" id="MLYV02000694">
    <property type="protein sequence ID" value="PSR79505.1"/>
    <property type="molecule type" value="Genomic_DNA"/>
</dbReference>
<protein>
    <recommendedName>
        <fullName evidence="2">Microbial-type PARG catalytic domain-containing protein</fullName>
    </recommendedName>
</protein>
<dbReference type="InterPro" id="IPR043472">
    <property type="entry name" value="Macro_dom-like"/>
</dbReference>
<sequence length="436" mass="48160">MQQRKHSARPSRQRRTKTPSQIVKRAASQDVQRQRVKKQHIKNLNRRQKPLSISKQKPPNPRFKILSLAVRKATRERWAGMAEETQRIVLGDGKYVEERCVPVASSFAQPHTQGPLVDSSANQGPQALSSTQIAHDIFAQVQLCRQGTTFYPHYSPTLANWANPPRQTSDATRAATAIDFMHCSTLTAARRLSSTMSDPNSGSSNSSIGVMSFASPKKPGGGYLHGGNEQEETIARLSSLVASLSSPAAQDFYKEHKKYRAEDGSGLHDHSIVYSPGVSVFRADVDDDNEIPAEDAVGGAFIPPYNINVLSAVPVNAAAVRSKHVILPAEQQFFADGIRGAMKERMARALRVFEERGDRIIVLGAFGCGSSENKVETIAAIWAELLVCEDDEGRNRFHNVFERVVFAVPGKLYEPFKRAFEMRLFESQVSEAVSTD</sequence>
<organism evidence="3 4">
    <name type="scientific">Hermanssonia centrifuga</name>
    <dbReference type="NCBI Taxonomy" id="98765"/>
    <lineage>
        <taxon>Eukaryota</taxon>
        <taxon>Fungi</taxon>
        <taxon>Dikarya</taxon>
        <taxon>Basidiomycota</taxon>
        <taxon>Agaricomycotina</taxon>
        <taxon>Agaricomycetes</taxon>
        <taxon>Polyporales</taxon>
        <taxon>Meruliaceae</taxon>
        <taxon>Hermanssonia</taxon>
    </lineage>
</organism>
<dbReference type="PANTHER" id="PTHR35596">
    <property type="entry name" value="DUF2263 DOMAIN-CONTAINING PROTEIN"/>
    <property type="match status" value="1"/>
</dbReference>
<dbReference type="Gene3D" id="3.40.220.10">
    <property type="entry name" value="Leucine Aminopeptidase, subunit E, domain 1"/>
    <property type="match status" value="1"/>
</dbReference>
<dbReference type="Pfam" id="PF10021">
    <property type="entry name" value="PARG_cat_microb"/>
    <property type="match status" value="1"/>
</dbReference>
<keyword evidence="4" id="KW-1185">Reference proteome</keyword>
<gene>
    <name evidence="3" type="ORF">PHLCEN_2v7030</name>
</gene>
<reference evidence="3 4" key="1">
    <citation type="submission" date="2018-02" db="EMBL/GenBank/DDBJ databases">
        <title>Genome sequence of the basidiomycete white-rot fungus Phlebia centrifuga.</title>
        <authorList>
            <person name="Granchi Z."/>
            <person name="Peng M."/>
            <person name="de Vries R.P."/>
            <person name="Hilden K."/>
            <person name="Makela M.R."/>
            <person name="Grigoriev I."/>
            <person name="Riley R."/>
        </authorList>
    </citation>
    <scope>NUCLEOTIDE SEQUENCE [LARGE SCALE GENOMIC DNA]</scope>
    <source>
        <strain evidence="3 4">FBCC195</strain>
    </source>
</reference>
<proteinExistence type="predicted"/>
<dbReference type="OrthoDB" id="9985428at2759"/>